<dbReference type="GeneID" id="26643286"/>
<dbReference type="Pfam" id="PF16075">
    <property type="entry name" value="DUF4815"/>
    <property type="match status" value="2"/>
</dbReference>
<protein>
    <submittedName>
        <fullName evidence="2">Putative tail protein</fullName>
    </submittedName>
</protein>
<feature type="domain" description="DUF4815" evidence="1">
    <location>
        <begin position="9"/>
        <end position="198"/>
    </location>
</feature>
<dbReference type="SMR" id="A0A075BSP5"/>
<sequence>MSILQRPEYPENYTLDSNWVKVLPEDGQPLVAQDLLEMQSIVQGQFQTGMDTLYRDGTILSGVELVVVGNDDTTMDILITEGRVYAAGVVVKTKPARFQVSREGETTFYLEVTTTVLEDESMRAGNQYGPRGASRLVVNSNIVLTGRGYPLYSIRNGIPINRARDLPGGIEETLAERVFERHGNFCVRGLNLALLDRPRTLADTSLVTLNDNYSTLEARATESRNLYLESKSRLDGLLLRLEDARDISSVSPTPANLTILADLETRVEEEEALVATLEATYRERQTAARGGLAELEEARRRSESSLGMSLAPGVAYVVGRRVVIDTPINLALQRTTDSQVVTAATFTYGGVTAIANRTISLQGASTWANVVTQDTKVSISFAPINNSTITVTANTSAATSVETFIDYIITRIATGTDSNSTITGTGITTDAARNLLRDAIAFRRNGPTLVMESIGIGTTSNLVNITIGITITGGAPSNRLGVDVPSGPIGGAASTNEFKLTRRPVKEVTRLVATLQQNTAAIVRGTTPGTSDYLGRDTVSSVKHVFQGSINYTEGRDFQVLDGGRLEWAPNGPGALEPAPGTTYFVMYTYSSQLTLGVDFNLLTATDTIVFTGTRSPAPNTTFQVDYSYFLSRIAIVTLDKEGQPAVIYGEVGVNPQPPAVSGSVLPLARVLISNNSAIIEPIDCRPVNYDSIRQLASAVSSLSDDIDRLRLTTKAEGLAFTNTGAVPNFTSIDALVSSSGINLTESTGMLSPLTNSLTSNRVYSDVRATAPSARPNNAGDPYIVVPTYTESIFLEQTKLTKERSIQQTTAPRLFCRRVIMANRDLGRINPCDELAVRGAALFGSTSNPLYRFINEGNRAEFTRLSRRVREAISAGEAIPSIGANLMGSEEIDKARAQNIRYTIRGEGLPQGSYQLLIADTIMTTAVSINNTPISGTLPFAFRPRSNGILEVELFLPALPPGVHAVVLQSDTLSVSNTLSIFNNNLTHVALGGAASWGLPSSSIDTQPLPLMPRVGFDPLMQTFQAPSDMYLSGLDIRIASAPASGALVISLRDGTATTPGQILLGEALVNGAVLPDIQGRLWTKYVFPTPIYLKEDQYYTLGFRSTEGDWSVFTSEIGEVDILDAGLLIGQQLGINGNLWTSDGTIISNHEREDISMRLYRAVFPTTPISIDLGTYSSSMTAFAFNVRDIVPTGCTIDYQYKVGVNPNWISIAPNTPVCLDRVESILYLRAVSTGTAALAPILEVGTVSIYRNLSPTQHISNWQPILQTSTRFTVAITALMPPSSTLQVRIQFSTGGWHVLSDPTTVILDAGLGLSRLTYEYVSPGPRSGELKWSIDAFGISTTDVPSIMEVVVYGTN</sequence>
<evidence type="ECO:0000313" key="3">
    <source>
        <dbReference type="Proteomes" id="UP000028567"/>
    </source>
</evidence>
<dbReference type="RefSeq" id="YP_009217792.1">
    <property type="nucleotide sequence ID" value="NC_029002.1"/>
</dbReference>
<evidence type="ECO:0000313" key="2">
    <source>
        <dbReference type="EMBL" id="AGR48673.1"/>
    </source>
</evidence>
<organism evidence="2 3">
    <name type="scientific">Microcystis phage MaMV-DC</name>
    <dbReference type="NCBI Taxonomy" id="1357715"/>
    <lineage>
        <taxon>Viruses</taxon>
        <taxon>Duplodnaviria</taxon>
        <taxon>Heunggongvirae</taxon>
        <taxon>Uroviricota</taxon>
        <taxon>Caudoviricetes</taxon>
        <taxon>Fukuivirus</taxon>
        <taxon>Fukuivirus MVDC</taxon>
    </lineage>
</organism>
<accession>A0A075BSP5</accession>
<dbReference type="KEGG" id="vg:26643286"/>
<keyword evidence="3" id="KW-1185">Reference proteome</keyword>
<dbReference type="Proteomes" id="UP000028567">
    <property type="component" value="Segment"/>
</dbReference>
<name>A0A075BSP5_9CAUD</name>
<dbReference type="InterPro" id="IPR032096">
    <property type="entry name" value="DUF4815"/>
</dbReference>
<proteinExistence type="predicted"/>
<dbReference type="EMBL" id="KF356199">
    <property type="protein sequence ID" value="AGR48673.1"/>
    <property type="molecule type" value="Genomic_DNA"/>
</dbReference>
<evidence type="ECO:0000259" key="1">
    <source>
        <dbReference type="Pfam" id="PF16075"/>
    </source>
</evidence>
<reference evidence="2 3" key="1">
    <citation type="submission" date="2013-07" db="EMBL/GenBank/DDBJ databases">
        <title>Sequencing and analysis of the complete genome of Microcystis aeruginosa phage MaMV-DC.</title>
        <authorList>
            <person name="Ou T."/>
            <person name="Li S.H."/>
            <person name="Zhang Q.Y."/>
        </authorList>
    </citation>
    <scope>NUCLEOTIDE SEQUENCE [LARGE SCALE GENOMIC DNA]</scope>
</reference>
<gene>
    <name evidence="2" type="ORF">MaMVDC_108</name>
</gene>
<feature type="domain" description="DUF4815" evidence="1">
    <location>
        <begin position="493"/>
        <end position="727"/>
    </location>
</feature>